<keyword evidence="3" id="KW-0547">Nucleotide-binding</keyword>
<dbReference type="InterPro" id="IPR045864">
    <property type="entry name" value="aa-tRNA-synth_II/BPL/LPL"/>
</dbReference>
<dbReference type="PROSITE" id="PS50862">
    <property type="entry name" value="AA_TRNA_LIGASE_II"/>
    <property type="match status" value="1"/>
</dbReference>
<dbReference type="GO" id="GO:0004826">
    <property type="term" value="F:phenylalanine-tRNA ligase activity"/>
    <property type="evidence" value="ECO:0007669"/>
    <property type="project" value="UniProtKB-EC"/>
</dbReference>
<dbReference type="GO" id="GO:0005737">
    <property type="term" value="C:cytoplasm"/>
    <property type="evidence" value="ECO:0007669"/>
    <property type="project" value="TreeGrafter"/>
</dbReference>
<dbReference type="Pfam" id="PF01409">
    <property type="entry name" value="tRNA-synt_2d"/>
    <property type="match status" value="1"/>
</dbReference>
<keyword evidence="5" id="KW-0648">Protein biosynthesis</keyword>
<protein>
    <recommendedName>
        <fullName evidence="1">phenylalanine--tRNA ligase</fullName>
        <ecNumber evidence="1">6.1.1.20</ecNumber>
    </recommendedName>
</protein>
<feature type="domain" description="Aminoacyl-transfer RNA synthetases class-II family profile" evidence="8">
    <location>
        <begin position="176"/>
        <end position="285"/>
    </location>
</feature>
<evidence type="ECO:0000256" key="5">
    <source>
        <dbReference type="ARBA" id="ARBA00022917"/>
    </source>
</evidence>
<evidence type="ECO:0000313" key="9">
    <source>
        <dbReference type="EMBL" id="WDI79295.1"/>
    </source>
</evidence>
<dbReference type="GO" id="GO:0005524">
    <property type="term" value="F:ATP binding"/>
    <property type="evidence" value="ECO:0007669"/>
    <property type="project" value="UniProtKB-KW"/>
</dbReference>
<evidence type="ECO:0000256" key="3">
    <source>
        <dbReference type="ARBA" id="ARBA00022741"/>
    </source>
</evidence>
<keyword evidence="2" id="KW-0436">Ligase</keyword>
<dbReference type="EMBL" id="CP110500">
    <property type="protein sequence ID" value="WDI79295.1"/>
    <property type="molecule type" value="Genomic_DNA"/>
</dbReference>
<accession>A0AAX3NBD4</accession>
<dbReference type="GO" id="GO:0006432">
    <property type="term" value="P:phenylalanyl-tRNA aminoacylation"/>
    <property type="evidence" value="ECO:0007669"/>
    <property type="project" value="TreeGrafter"/>
</dbReference>
<dbReference type="GO" id="GO:0000049">
    <property type="term" value="F:tRNA binding"/>
    <property type="evidence" value="ECO:0007669"/>
    <property type="project" value="InterPro"/>
</dbReference>
<keyword evidence="6" id="KW-0030">Aminoacyl-tRNA synthetase</keyword>
<keyword evidence="4" id="KW-0067">ATP-binding</keyword>
<proteinExistence type="predicted"/>
<dbReference type="SUPFAM" id="SSF55681">
    <property type="entry name" value="Class II aaRS and biotin synthetases"/>
    <property type="match status" value="1"/>
</dbReference>
<evidence type="ECO:0000256" key="1">
    <source>
        <dbReference type="ARBA" id="ARBA00012814"/>
    </source>
</evidence>
<comment type="catalytic activity">
    <reaction evidence="7">
        <text>tRNA(Phe) + L-phenylalanine + ATP = L-phenylalanyl-tRNA(Phe) + AMP + diphosphate + H(+)</text>
        <dbReference type="Rhea" id="RHEA:19413"/>
        <dbReference type="Rhea" id="RHEA-COMP:9668"/>
        <dbReference type="Rhea" id="RHEA-COMP:9699"/>
        <dbReference type="ChEBI" id="CHEBI:15378"/>
        <dbReference type="ChEBI" id="CHEBI:30616"/>
        <dbReference type="ChEBI" id="CHEBI:33019"/>
        <dbReference type="ChEBI" id="CHEBI:58095"/>
        <dbReference type="ChEBI" id="CHEBI:78442"/>
        <dbReference type="ChEBI" id="CHEBI:78531"/>
        <dbReference type="ChEBI" id="CHEBI:456215"/>
        <dbReference type="EC" id="6.1.1.20"/>
    </reaction>
</comment>
<gene>
    <name evidence="9" type="ORF">ONB67_00290</name>
</gene>
<reference evidence="9" key="1">
    <citation type="submission" date="2022-11" db="EMBL/GenBank/DDBJ databases">
        <title>Genomic comparisons reveal selection pressure and functional variation between nutritional endosymbionts of cave-adapted and epigean Hawaiian planthoppers.</title>
        <authorList>
            <person name="Gossett J.M."/>
            <person name="Porter M.L."/>
            <person name="Vasquez Y."/>
            <person name="Bennett G.M."/>
            <person name="Chong R.A."/>
        </authorList>
    </citation>
    <scope>NUCLEOTIDE SEQUENCE</scope>
    <source>
        <strain evidence="9">OPOL2</strain>
    </source>
</reference>
<evidence type="ECO:0000256" key="7">
    <source>
        <dbReference type="ARBA" id="ARBA00049255"/>
    </source>
</evidence>
<dbReference type="EC" id="6.1.1.20" evidence="1"/>
<dbReference type="InterPro" id="IPR006195">
    <property type="entry name" value="aa-tRNA-synth_II"/>
</dbReference>
<dbReference type="Proteomes" id="UP001222373">
    <property type="component" value="Chromosome"/>
</dbReference>
<evidence type="ECO:0000313" key="10">
    <source>
        <dbReference type="Proteomes" id="UP001222373"/>
    </source>
</evidence>
<dbReference type="PANTHER" id="PTHR11538:SF41">
    <property type="entry name" value="PHENYLALANINE--TRNA LIGASE, MITOCHONDRIAL"/>
    <property type="match status" value="1"/>
</dbReference>
<dbReference type="Gene3D" id="3.30.930.10">
    <property type="entry name" value="Bira Bifunctional Protein, Domain 2"/>
    <property type="match status" value="1"/>
</dbReference>
<dbReference type="AlphaFoldDB" id="A0AAX3NBD4"/>
<evidence type="ECO:0000259" key="8">
    <source>
        <dbReference type="PROSITE" id="PS50862"/>
    </source>
</evidence>
<dbReference type="InterPro" id="IPR002319">
    <property type="entry name" value="Phenylalanyl-tRNA_Synthase"/>
</dbReference>
<evidence type="ECO:0000256" key="6">
    <source>
        <dbReference type="ARBA" id="ARBA00023146"/>
    </source>
</evidence>
<evidence type="ECO:0000256" key="4">
    <source>
        <dbReference type="ARBA" id="ARBA00022840"/>
    </source>
</evidence>
<dbReference type="PANTHER" id="PTHR11538">
    <property type="entry name" value="PHENYLALANYL-TRNA SYNTHETASE"/>
    <property type="match status" value="1"/>
</dbReference>
<sequence>MKKNIFKIKIIKFIKFNDFNFEEYKIIKSKILGRIGILNMLIKFSNLRNIVYLNHIKKTLFKILNKKKINNNYEIKNYTNFFIFKKKIEHKINKIFFYKKKIENFFIKKNFKIREGKEIEKIKNNFTFLRSYKNHPSRSKSDTFYIKNEKKMLLRTHMTSLQKKYITKKNDMIFSGKVYRKDKGSKHLVSFHQIDGMILRKNYINFNYFKNIFENLIKYIFEKKIYIRYRNSYFPFTLPSYEIDIKKKKKDKWIEVGGVGEIHENISRKRNGIAFGFGLERLIMIKNNLKNINEI</sequence>
<evidence type="ECO:0000256" key="2">
    <source>
        <dbReference type="ARBA" id="ARBA00022598"/>
    </source>
</evidence>
<name>A0AAX3NBD4_9PROT</name>
<organism evidence="9 10">
    <name type="scientific">Candidatus Vidania fulgoroideorum</name>
    <dbReference type="NCBI Taxonomy" id="881286"/>
    <lineage>
        <taxon>Bacteria</taxon>
        <taxon>Pseudomonadati</taxon>
        <taxon>Pseudomonadota</taxon>
        <taxon>Betaproteobacteria</taxon>
        <taxon>Candidatus Vidania</taxon>
    </lineage>
</organism>